<evidence type="ECO:0000259" key="5">
    <source>
        <dbReference type="PROSITE" id="PS50977"/>
    </source>
</evidence>
<feature type="DNA-binding region" description="H-T-H motif" evidence="4">
    <location>
        <begin position="53"/>
        <end position="72"/>
    </location>
</feature>
<dbReference type="PANTHER" id="PTHR30055">
    <property type="entry name" value="HTH-TYPE TRANSCRIPTIONAL REGULATOR RUTR"/>
    <property type="match status" value="1"/>
</dbReference>
<name>A0A841DD18_PLAVE</name>
<dbReference type="Gene3D" id="1.10.10.60">
    <property type="entry name" value="Homeodomain-like"/>
    <property type="match status" value="1"/>
</dbReference>
<evidence type="ECO:0000313" key="6">
    <source>
        <dbReference type="EMBL" id="MBB5967970.1"/>
    </source>
</evidence>
<evidence type="ECO:0000256" key="4">
    <source>
        <dbReference type="PROSITE-ProRule" id="PRU00335"/>
    </source>
</evidence>
<evidence type="ECO:0000256" key="2">
    <source>
        <dbReference type="ARBA" id="ARBA00023125"/>
    </source>
</evidence>
<dbReference type="Pfam" id="PF00440">
    <property type="entry name" value="TetR_N"/>
    <property type="match status" value="1"/>
</dbReference>
<evidence type="ECO:0000256" key="1">
    <source>
        <dbReference type="ARBA" id="ARBA00023015"/>
    </source>
</evidence>
<sequence>MEYPGRGDAARTMALLWEGAPVPRRGPRQRLDLARILDAAIAEADRSGPAALSMRALAQTLGIGPASLYTYVPGKAELLELMVDRIAGTQPLPTADAGWRAGLHGLATSDLASFRAHPWLLQVATSRTVFGPNVLTRYDAALALLDGYGLAAIDIVGCVTAVESYTRGAASAVVEAEQAPVLTESSDDEWWAQRAPLLDERMAGRFPRLTALEQAGAFAVSDPTLPYTLQRALDRFAFGLDLVLDAVGARIAAVRD</sequence>
<dbReference type="PROSITE" id="PS01081">
    <property type="entry name" value="HTH_TETR_1"/>
    <property type="match status" value="1"/>
</dbReference>
<dbReference type="GO" id="GO:0045892">
    <property type="term" value="P:negative regulation of DNA-templated transcription"/>
    <property type="evidence" value="ECO:0007669"/>
    <property type="project" value="InterPro"/>
</dbReference>
<dbReference type="InterPro" id="IPR004111">
    <property type="entry name" value="Repressor_TetR_C"/>
</dbReference>
<dbReference type="SUPFAM" id="SSF48498">
    <property type="entry name" value="Tetracyclin repressor-like, C-terminal domain"/>
    <property type="match status" value="1"/>
</dbReference>
<organism evidence="6 7">
    <name type="scientific">Planomonospora venezuelensis</name>
    <dbReference type="NCBI Taxonomy" id="1999"/>
    <lineage>
        <taxon>Bacteria</taxon>
        <taxon>Bacillati</taxon>
        <taxon>Actinomycetota</taxon>
        <taxon>Actinomycetes</taxon>
        <taxon>Streptosporangiales</taxon>
        <taxon>Streptosporangiaceae</taxon>
        <taxon>Planomonospora</taxon>
    </lineage>
</organism>
<dbReference type="InterPro" id="IPR023772">
    <property type="entry name" value="DNA-bd_HTH_TetR-type_CS"/>
</dbReference>
<dbReference type="Pfam" id="PF02909">
    <property type="entry name" value="TetR_C_1"/>
    <property type="match status" value="1"/>
</dbReference>
<dbReference type="RefSeq" id="WP_184948665.1">
    <property type="nucleotide sequence ID" value="NZ_BAAAWZ010000001.1"/>
</dbReference>
<dbReference type="AlphaFoldDB" id="A0A841DD18"/>
<dbReference type="InterPro" id="IPR050109">
    <property type="entry name" value="HTH-type_TetR-like_transc_reg"/>
</dbReference>
<dbReference type="PANTHER" id="PTHR30055:SF151">
    <property type="entry name" value="TRANSCRIPTIONAL REGULATORY PROTEIN"/>
    <property type="match status" value="1"/>
</dbReference>
<feature type="domain" description="HTH tetR-type" evidence="5">
    <location>
        <begin position="30"/>
        <end position="90"/>
    </location>
</feature>
<dbReference type="Gene3D" id="1.10.357.10">
    <property type="entry name" value="Tetracycline Repressor, domain 2"/>
    <property type="match status" value="1"/>
</dbReference>
<dbReference type="InterPro" id="IPR001647">
    <property type="entry name" value="HTH_TetR"/>
</dbReference>
<dbReference type="InterPro" id="IPR036271">
    <property type="entry name" value="Tet_transcr_reg_TetR-rel_C_sf"/>
</dbReference>
<dbReference type="GO" id="GO:0000976">
    <property type="term" value="F:transcription cis-regulatory region binding"/>
    <property type="evidence" value="ECO:0007669"/>
    <property type="project" value="TreeGrafter"/>
</dbReference>
<dbReference type="InterPro" id="IPR009057">
    <property type="entry name" value="Homeodomain-like_sf"/>
</dbReference>
<keyword evidence="1" id="KW-0805">Transcription regulation</keyword>
<keyword evidence="3" id="KW-0804">Transcription</keyword>
<dbReference type="EMBL" id="JACHJJ010000044">
    <property type="protein sequence ID" value="MBB5967970.1"/>
    <property type="molecule type" value="Genomic_DNA"/>
</dbReference>
<accession>A0A841DD18</accession>
<keyword evidence="7" id="KW-1185">Reference proteome</keyword>
<dbReference type="PROSITE" id="PS50977">
    <property type="entry name" value="HTH_TETR_2"/>
    <property type="match status" value="1"/>
</dbReference>
<protein>
    <submittedName>
        <fullName evidence="6">AcrR family transcriptional regulator</fullName>
    </submittedName>
</protein>
<proteinExistence type="predicted"/>
<keyword evidence="2 4" id="KW-0238">DNA-binding</keyword>
<reference evidence="6 7" key="1">
    <citation type="submission" date="2020-08" db="EMBL/GenBank/DDBJ databases">
        <title>Genomic Encyclopedia of Type Strains, Phase III (KMG-III): the genomes of soil and plant-associated and newly described type strains.</title>
        <authorList>
            <person name="Whitman W."/>
        </authorList>
    </citation>
    <scope>NUCLEOTIDE SEQUENCE [LARGE SCALE GENOMIC DNA]</scope>
    <source>
        <strain evidence="6 7">CECT 3303</strain>
    </source>
</reference>
<gene>
    <name evidence="6" type="ORF">FHS22_007288</name>
</gene>
<evidence type="ECO:0000313" key="7">
    <source>
        <dbReference type="Proteomes" id="UP000562352"/>
    </source>
</evidence>
<dbReference type="SUPFAM" id="SSF46689">
    <property type="entry name" value="Homeodomain-like"/>
    <property type="match status" value="1"/>
</dbReference>
<evidence type="ECO:0000256" key="3">
    <source>
        <dbReference type="ARBA" id="ARBA00023163"/>
    </source>
</evidence>
<dbReference type="GO" id="GO:0003700">
    <property type="term" value="F:DNA-binding transcription factor activity"/>
    <property type="evidence" value="ECO:0007669"/>
    <property type="project" value="TreeGrafter"/>
</dbReference>
<dbReference type="Proteomes" id="UP000562352">
    <property type="component" value="Unassembled WGS sequence"/>
</dbReference>
<comment type="caution">
    <text evidence="6">The sequence shown here is derived from an EMBL/GenBank/DDBJ whole genome shotgun (WGS) entry which is preliminary data.</text>
</comment>